<feature type="signal peptide" evidence="1">
    <location>
        <begin position="1"/>
        <end position="19"/>
    </location>
</feature>
<dbReference type="RefSeq" id="WP_258817817.1">
    <property type="nucleotide sequence ID" value="NZ_JANUGW010000012.1"/>
</dbReference>
<protein>
    <submittedName>
        <fullName evidence="3">PEP-CTERM sorting domain-containing protein</fullName>
    </submittedName>
</protein>
<sequence>MNKLLASLTIALFAQAAHADVVKVDFTTKYDWSGSLSTIDPIASLTLSLNQNGTVAATLDTAANQNWYGVALDSGWHFTSTDMTQGSGTSWGTSFGSFGTGLVCFNNCAGSVSWTISDYNGPLTSVRQVLDGGGSAYDAFFYTGMQYAGDAVDASAVPEPASIALLGLGLVGVATGRRRKAR</sequence>
<name>A0ABT1ZTI1_9BURK</name>
<feature type="domain" description="Ice-binding protein C-terminal" evidence="2">
    <location>
        <begin position="156"/>
        <end position="179"/>
    </location>
</feature>
<reference evidence="3 4" key="1">
    <citation type="submission" date="2022-08" db="EMBL/GenBank/DDBJ databases">
        <title>Reclassification of Massilia species as members of the genera Telluria, Duganella, Pseudoduganella, Mokoshia gen. nov. and Zemynaea gen. nov. using orthogonal and non-orthogonal genome-based approaches.</title>
        <authorList>
            <person name="Bowman J.P."/>
        </authorList>
    </citation>
    <scope>NUCLEOTIDE SEQUENCE [LARGE SCALE GENOMIC DNA]</scope>
    <source>
        <strain evidence="3 4">JCM 31316</strain>
    </source>
</reference>
<dbReference type="InterPro" id="IPR013424">
    <property type="entry name" value="Ice-binding_C"/>
</dbReference>
<evidence type="ECO:0000313" key="4">
    <source>
        <dbReference type="Proteomes" id="UP001204151"/>
    </source>
</evidence>
<evidence type="ECO:0000256" key="1">
    <source>
        <dbReference type="SAM" id="SignalP"/>
    </source>
</evidence>
<accession>A0ABT1ZTI1</accession>
<gene>
    <name evidence="3" type="ORF">NX784_16650</name>
</gene>
<dbReference type="Proteomes" id="UP001204151">
    <property type="component" value="Unassembled WGS sequence"/>
</dbReference>
<dbReference type="Pfam" id="PF07589">
    <property type="entry name" value="PEP-CTERM"/>
    <property type="match status" value="1"/>
</dbReference>
<keyword evidence="4" id="KW-1185">Reference proteome</keyword>
<proteinExistence type="predicted"/>
<comment type="caution">
    <text evidence="3">The sequence shown here is derived from an EMBL/GenBank/DDBJ whole genome shotgun (WGS) entry which is preliminary data.</text>
</comment>
<dbReference type="EMBL" id="JANUGW010000012">
    <property type="protein sequence ID" value="MCS0583222.1"/>
    <property type="molecule type" value="Genomic_DNA"/>
</dbReference>
<organism evidence="3 4">
    <name type="scientific">Massilia pinisoli</name>
    <dbReference type="NCBI Taxonomy" id="1772194"/>
    <lineage>
        <taxon>Bacteria</taxon>
        <taxon>Pseudomonadati</taxon>
        <taxon>Pseudomonadota</taxon>
        <taxon>Betaproteobacteria</taxon>
        <taxon>Burkholderiales</taxon>
        <taxon>Oxalobacteraceae</taxon>
        <taxon>Telluria group</taxon>
        <taxon>Massilia</taxon>
    </lineage>
</organism>
<dbReference type="NCBIfam" id="TIGR02595">
    <property type="entry name" value="PEP_CTERM"/>
    <property type="match status" value="1"/>
</dbReference>
<evidence type="ECO:0000259" key="2">
    <source>
        <dbReference type="Pfam" id="PF07589"/>
    </source>
</evidence>
<keyword evidence="1" id="KW-0732">Signal</keyword>
<feature type="chain" id="PRO_5047529596" evidence="1">
    <location>
        <begin position="20"/>
        <end position="182"/>
    </location>
</feature>
<evidence type="ECO:0000313" key="3">
    <source>
        <dbReference type="EMBL" id="MCS0583222.1"/>
    </source>
</evidence>